<accession>A0AA96X713</accession>
<dbReference type="PANTHER" id="PTHR30558">
    <property type="entry name" value="EXBD MEMBRANE COMPONENT OF PMF-DRIVEN MACROMOLECULE IMPORT SYSTEM"/>
    <property type="match status" value="1"/>
</dbReference>
<evidence type="ECO:0000256" key="6">
    <source>
        <dbReference type="ARBA" id="ARBA00023136"/>
    </source>
</evidence>
<evidence type="ECO:0000256" key="5">
    <source>
        <dbReference type="ARBA" id="ARBA00022989"/>
    </source>
</evidence>
<evidence type="ECO:0000256" key="1">
    <source>
        <dbReference type="ARBA" id="ARBA00004162"/>
    </source>
</evidence>
<keyword evidence="6 8" id="KW-0472">Membrane</keyword>
<feature type="transmembrane region" description="Helical" evidence="8">
    <location>
        <begin position="12"/>
        <end position="36"/>
    </location>
</feature>
<comment type="similarity">
    <text evidence="2 7">Belongs to the ExbD/TolR family.</text>
</comment>
<evidence type="ECO:0000313" key="9">
    <source>
        <dbReference type="EMBL" id="WNZ46730.1"/>
    </source>
</evidence>
<organism evidence="9">
    <name type="scientific">Leptolyngbya boryana CZ1</name>
    <dbReference type="NCBI Taxonomy" id="3060204"/>
    <lineage>
        <taxon>Bacteria</taxon>
        <taxon>Bacillati</taxon>
        <taxon>Cyanobacteriota</taxon>
        <taxon>Cyanophyceae</taxon>
        <taxon>Leptolyngbyales</taxon>
        <taxon>Leptolyngbyaceae</taxon>
        <taxon>Leptolyngbya group</taxon>
        <taxon>Leptolyngbya</taxon>
    </lineage>
</organism>
<dbReference type="EMBL" id="CP130144">
    <property type="protein sequence ID" value="WNZ46730.1"/>
    <property type="molecule type" value="Genomic_DNA"/>
</dbReference>
<sequence length="133" mass="14569">MRLPEDPDLPPQIYLAPLIDVIFALLTFFIMSTLFLTRSQGLPVALPKAVTAESQKVSQVVITITPNGELALDKKPMNISTLPAAVREILGRNPKAVVVINADEKVPHGQVITVMDRLRSIPNIRLAIATRQP</sequence>
<evidence type="ECO:0000256" key="4">
    <source>
        <dbReference type="ARBA" id="ARBA00022692"/>
    </source>
</evidence>
<keyword evidence="3" id="KW-1003">Cell membrane</keyword>
<dbReference type="GO" id="GO:0022857">
    <property type="term" value="F:transmembrane transporter activity"/>
    <property type="evidence" value="ECO:0007669"/>
    <property type="project" value="InterPro"/>
</dbReference>
<keyword evidence="4 7" id="KW-0812">Transmembrane</keyword>
<keyword evidence="7" id="KW-0813">Transport</keyword>
<dbReference type="Gene3D" id="3.30.420.270">
    <property type="match status" value="1"/>
</dbReference>
<evidence type="ECO:0000256" key="8">
    <source>
        <dbReference type="SAM" id="Phobius"/>
    </source>
</evidence>
<dbReference type="PANTHER" id="PTHR30558:SF3">
    <property type="entry name" value="BIOPOLYMER TRANSPORT PROTEIN EXBD-RELATED"/>
    <property type="match status" value="1"/>
</dbReference>
<protein>
    <submittedName>
        <fullName evidence="9">Biopolymer transporter ExbD</fullName>
    </submittedName>
</protein>
<comment type="subcellular location">
    <subcellularLocation>
        <location evidence="1">Cell membrane</location>
        <topology evidence="1">Single-pass membrane protein</topology>
    </subcellularLocation>
    <subcellularLocation>
        <location evidence="7">Cell membrane</location>
        <topology evidence="7">Single-pass type II membrane protein</topology>
    </subcellularLocation>
</comment>
<keyword evidence="5 8" id="KW-1133">Transmembrane helix</keyword>
<dbReference type="GO" id="GO:0005886">
    <property type="term" value="C:plasma membrane"/>
    <property type="evidence" value="ECO:0007669"/>
    <property type="project" value="UniProtKB-SubCell"/>
</dbReference>
<evidence type="ECO:0000256" key="3">
    <source>
        <dbReference type="ARBA" id="ARBA00022475"/>
    </source>
</evidence>
<dbReference type="GO" id="GO:0015031">
    <property type="term" value="P:protein transport"/>
    <property type="evidence" value="ECO:0007669"/>
    <property type="project" value="UniProtKB-KW"/>
</dbReference>
<evidence type="ECO:0000256" key="2">
    <source>
        <dbReference type="ARBA" id="ARBA00005811"/>
    </source>
</evidence>
<evidence type="ECO:0000256" key="7">
    <source>
        <dbReference type="RuleBase" id="RU003879"/>
    </source>
</evidence>
<keyword evidence="7" id="KW-0653">Protein transport</keyword>
<reference evidence="9" key="2">
    <citation type="submission" date="2023-07" db="EMBL/GenBank/DDBJ databases">
        <authorList>
            <person name="Bai X.-H."/>
            <person name="Wang H.-H."/>
            <person name="Wang J."/>
            <person name="Ma M.-Y."/>
            <person name="Hu H.-H."/>
            <person name="Song Z.-L."/>
            <person name="Ma H.-G."/>
            <person name="Fan Y."/>
            <person name="Du C.-Y."/>
            <person name="Xu J.-C."/>
        </authorList>
    </citation>
    <scope>NUCLEOTIDE SEQUENCE</scope>
    <source>
        <strain evidence="9">CZ1</strain>
    </source>
</reference>
<dbReference type="Pfam" id="PF02472">
    <property type="entry name" value="ExbD"/>
    <property type="match status" value="1"/>
</dbReference>
<gene>
    <name evidence="9" type="ORF">Q2T42_02610</name>
</gene>
<reference evidence="9" key="1">
    <citation type="journal article" date="2023" name="Plants (Basel)">
        <title>Genomic Analysis of Leptolyngbya boryana CZ1 Reveals Efficient Carbon Fixation Modules.</title>
        <authorList>
            <person name="Bai X."/>
            <person name="Wang H."/>
            <person name="Cheng W."/>
            <person name="Wang J."/>
            <person name="Ma M."/>
            <person name="Hu H."/>
            <person name="Song Z."/>
            <person name="Ma H."/>
            <person name="Fan Y."/>
            <person name="Du C."/>
            <person name="Xu J."/>
        </authorList>
    </citation>
    <scope>NUCLEOTIDE SEQUENCE</scope>
    <source>
        <strain evidence="9">CZ1</strain>
    </source>
</reference>
<dbReference type="RefSeq" id="WP_316427738.1">
    <property type="nucleotide sequence ID" value="NZ_CP130144.1"/>
</dbReference>
<dbReference type="AlphaFoldDB" id="A0AA96X713"/>
<name>A0AA96X713_LEPBY</name>
<dbReference type="InterPro" id="IPR003400">
    <property type="entry name" value="ExbD"/>
</dbReference>
<proteinExistence type="inferred from homology"/>